<evidence type="ECO:0000313" key="2">
    <source>
        <dbReference type="EMBL" id="WGK81801.1"/>
    </source>
</evidence>
<dbReference type="AlphaFoldDB" id="A0AAX3U314"/>
<proteinExistence type="predicted"/>
<dbReference type="InterPro" id="IPR009061">
    <property type="entry name" value="DNA-bd_dom_put_sf"/>
</dbReference>
<dbReference type="Gene3D" id="1.10.238.160">
    <property type="match status" value="1"/>
</dbReference>
<protein>
    <submittedName>
        <fullName evidence="2">AlpA family phage regulatory protein</fullName>
    </submittedName>
</protein>
<organism evidence="2 3">
    <name type="scientific">Vibrio aestuarianus</name>
    <dbReference type="NCBI Taxonomy" id="28171"/>
    <lineage>
        <taxon>Bacteria</taxon>
        <taxon>Pseudomonadati</taxon>
        <taxon>Pseudomonadota</taxon>
        <taxon>Gammaproteobacteria</taxon>
        <taxon>Vibrionales</taxon>
        <taxon>Vibrionaceae</taxon>
        <taxon>Vibrio</taxon>
    </lineage>
</organism>
<evidence type="ECO:0000313" key="3">
    <source>
        <dbReference type="Proteomes" id="UP001239257"/>
    </source>
</evidence>
<reference evidence="2" key="1">
    <citation type="submission" date="2022-02" db="EMBL/GenBank/DDBJ databases">
        <title>Emergence and expansion in Europe of a Vibrio aestuarianus clonal complex pathogenic for oysters.</title>
        <authorList>
            <person name="Mesnil A."/>
            <person name="Travers M.-A."/>
        </authorList>
    </citation>
    <scope>NUCLEOTIDE SEQUENCE</scope>
    <source>
        <strain evidence="2">U29</strain>
    </source>
</reference>
<dbReference type="SUPFAM" id="SSF46955">
    <property type="entry name" value="Putative DNA-binding domain"/>
    <property type="match status" value="1"/>
</dbReference>
<dbReference type="RefSeq" id="WP_301064936.1">
    <property type="nucleotide sequence ID" value="NZ_CP118709.1"/>
</dbReference>
<dbReference type="Proteomes" id="UP001239257">
    <property type="component" value="Chromosome 1"/>
</dbReference>
<dbReference type="InterPro" id="IPR041657">
    <property type="entry name" value="HTH_17"/>
</dbReference>
<dbReference type="EMBL" id="CP118709">
    <property type="protein sequence ID" value="WGK81801.1"/>
    <property type="molecule type" value="Genomic_DNA"/>
</dbReference>
<feature type="domain" description="Helix-turn-helix" evidence="1">
    <location>
        <begin position="9"/>
        <end position="59"/>
    </location>
</feature>
<sequence length="63" mass="7470">MTQHFDSILNLDEVSEIVGKNKRTLWRWWAKDKTMPEPLKVRGRAIGWRKSTLDAWLDQLGDM</sequence>
<accession>A0AAX3U314</accession>
<evidence type="ECO:0000259" key="1">
    <source>
        <dbReference type="Pfam" id="PF12728"/>
    </source>
</evidence>
<name>A0AAX3U314_9VIBR</name>
<dbReference type="Pfam" id="PF12728">
    <property type="entry name" value="HTH_17"/>
    <property type="match status" value="1"/>
</dbReference>
<gene>
    <name evidence="2" type="ORF">PYE51_00655</name>
</gene>